<gene>
    <name evidence="1" type="ORF">B0J13DRAFT_623069</name>
</gene>
<dbReference type="Proteomes" id="UP000717696">
    <property type="component" value="Unassembled WGS sequence"/>
</dbReference>
<dbReference type="SUPFAM" id="SSF52047">
    <property type="entry name" value="RNI-like"/>
    <property type="match status" value="1"/>
</dbReference>
<dbReference type="AlphaFoldDB" id="A0A9P9ETW9"/>
<dbReference type="EMBL" id="JAGMUU010000010">
    <property type="protein sequence ID" value="KAH7144533.1"/>
    <property type="molecule type" value="Genomic_DNA"/>
</dbReference>
<name>A0A9P9ETW9_9HYPO</name>
<sequence>MNQGVAGQDSRKVDLFSRLPPELKREICEYLCTHCTTEILTKSWFFDKRPYDASLASLCLTSRPFQAIAQPILYHYFRCRKDDRHSTMVSFARTINKRPDLADQIRRLEYVGKQAHSQSGQPLSRLSSDIAHQLPLSLQKILMLFNSVLTQATNVEMVAVATYKWTLPAINLPRLRFLQLYMDKFSVTRLPSGTSMGVREAPQIERLQLNCYRLVCPYLSNLAPNTQRLTLRMSNQAPVSIDRDIAKLVEGLPKLTTFELSAPETFRDYARDDFDFASERPDFLSGLLVRKDDLTRISLRSSDMPIKLSLLKNFTNLKHLRLDGGLLGSDDFEEYVCLLKLESLWIQLYVGKPMWLVAQMSERASRDGHLKYVRCDRFIDYPIPEIDYGVQSPSWQENVKKNFEAAGVEFEMSPPHTQWRSFLFD</sequence>
<keyword evidence="2" id="KW-1185">Reference proteome</keyword>
<comment type="caution">
    <text evidence="1">The sequence shown here is derived from an EMBL/GenBank/DDBJ whole genome shotgun (WGS) entry which is preliminary data.</text>
</comment>
<proteinExistence type="predicted"/>
<dbReference type="OrthoDB" id="2520703at2759"/>
<accession>A0A9P9ETW9</accession>
<evidence type="ECO:0008006" key="3">
    <source>
        <dbReference type="Google" id="ProtNLM"/>
    </source>
</evidence>
<organism evidence="1 2">
    <name type="scientific">Dactylonectria estremocensis</name>
    <dbReference type="NCBI Taxonomy" id="1079267"/>
    <lineage>
        <taxon>Eukaryota</taxon>
        <taxon>Fungi</taxon>
        <taxon>Dikarya</taxon>
        <taxon>Ascomycota</taxon>
        <taxon>Pezizomycotina</taxon>
        <taxon>Sordariomycetes</taxon>
        <taxon>Hypocreomycetidae</taxon>
        <taxon>Hypocreales</taxon>
        <taxon>Nectriaceae</taxon>
        <taxon>Dactylonectria</taxon>
    </lineage>
</organism>
<reference evidence="1" key="1">
    <citation type="journal article" date="2021" name="Nat. Commun.">
        <title>Genetic determinants of endophytism in the Arabidopsis root mycobiome.</title>
        <authorList>
            <person name="Mesny F."/>
            <person name="Miyauchi S."/>
            <person name="Thiergart T."/>
            <person name="Pickel B."/>
            <person name="Atanasova L."/>
            <person name="Karlsson M."/>
            <person name="Huettel B."/>
            <person name="Barry K.W."/>
            <person name="Haridas S."/>
            <person name="Chen C."/>
            <person name="Bauer D."/>
            <person name="Andreopoulos W."/>
            <person name="Pangilinan J."/>
            <person name="LaButti K."/>
            <person name="Riley R."/>
            <person name="Lipzen A."/>
            <person name="Clum A."/>
            <person name="Drula E."/>
            <person name="Henrissat B."/>
            <person name="Kohler A."/>
            <person name="Grigoriev I.V."/>
            <person name="Martin F.M."/>
            <person name="Hacquard S."/>
        </authorList>
    </citation>
    <scope>NUCLEOTIDE SEQUENCE</scope>
    <source>
        <strain evidence="1">MPI-CAGE-AT-0021</strain>
    </source>
</reference>
<protein>
    <recommendedName>
        <fullName evidence="3">F-box domain-containing protein</fullName>
    </recommendedName>
</protein>
<evidence type="ECO:0000313" key="2">
    <source>
        <dbReference type="Proteomes" id="UP000717696"/>
    </source>
</evidence>
<evidence type="ECO:0000313" key="1">
    <source>
        <dbReference type="EMBL" id="KAH7144533.1"/>
    </source>
</evidence>
<dbReference type="InterPro" id="IPR032675">
    <property type="entry name" value="LRR_dom_sf"/>
</dbReference>
<dbReference type="Gene3D" id="3.80.10.10">
    <property type="entry name" value="Ribonuclease Inhibitor"/>
    <property type="match status" value="1"/>
</dbReference>